<sequence length="29" mass="3223">MTSAHHEWITVAAYQNMPGRPRPMAAARA</sequence>
<dbReference type="AlphaFoldDB" id="A0A7W3NK38"/>
<protein>
    <submittedName>
        <fullName evidence="1">Uncharacterized protein</fullName>
    </submittedName>
</protein>
<dbReference type="EMBL" id="JACJIJ010000002">
    <property type="protein sequence ID" value="MBA9051980.1"/>
    <property type="molecule type" value="Genomic_DNA"/>
</dbReference>
<comment type="caution">
    <text evidence="1">The sequence shown here is derived from an EMBL/GenBank/DDBJ whole genome shotgun (WGS) entry which is preliminary data.</text>
</comment>
<reference evidence="1 2" key="1">
    <citation type="submission" date="2020-08" db="EMBL/GenBank/DDBJ databases">
        <title>Sequencing the genomes of 1000 actinobacteria strains.</title>
        <authorList>
            <person name="Klenk H.-P."/>
        </authorList>
    </citation>
    <scope>NUCLEOTIDE SEQUENCE [LARGE SCALE GENOMIC DNA]</scope>
    <source>
        <strain evidence="1 2">DSM 41827</strain>
    </source>
</reference>
<gene>
    <name evidence="1" type="ORF">HDA42_001158</name>
</gene>
<proteinExistence type="predicted"/>
<organism evidence="1 2">
    <name type="scientific">Streptomyces murinus</name>
    <dbReference type="NCBI Taxonomy" id="33900"/>
    <lineage>
        <taxon>Bacteria</taxon>
        <taxon>Bacillati</taxon>
        <taxon>Actinomycetota</taxon>
        <taxon>Actinomycetes</taxon>
        <taxon>Kitasatosporales</taxon>
        <taxon>Streptomycetaceae</taxon>
        <taxon>Streptomyces</taxon>
    </lineage>
</organism>
<keyword evidence="2" id="KW-1185">Reference proteome</keyword>
<name>A0A7W3NK38_STRMR</name>
<dbReference type="Proteomes" id="UP000577386">
    <property type="component" value="Unassembled WGS sequence"/>
</dbReference>
<accession>A0A7W3NK38</accession>
<evidence type="ECO:0000313" key="1">
    <source>
        <dbReference type="EMBL" id="MBA9051980.1"/>
    </source>
</evidence>
<evidence type="ECO:0000313" key="2">
    <source>
        <dbReference type="Proteomes" id="UP000577386"/>
    </source>
</evidence>